<sequence>NRFQVLIHKYDTRTGTYRDFKPEDSGAVQKNEQSKLAWQLKKVLIDGESSELELFDKNLITLFRDLLKHYPYHLPLEGSRIFSPYEGIIMNWDMLEQESQKTGSNEAETTARADLKNILETLRQGSGDQKLDEYMKNRSIYRTNRTITFEALWTIFPPGSLVYSKPFMKQDQVFIVYDNVGPWPDPINNRSRVPPFELRCWTYDWDGEYFNRRIVRLTIEHFDLIKPISTLAIQPLDLMEGAEDIRQDLIARGKLFRKYATLSSDSRMLNYDGRAIFEKASARGAFLDPVGRESRLPVYVKDANGQLTANANQPTQVLSEVMVDFESYYKYAQPWSSIGKYAIDDDDRECECQDCLVNQGLQMSWRSRFDRMLGIASEEWEDLQYIICAPRVLGYVLREKTWAQLDVKGLKTIVHDPSDNAFMNRLKLQGPDSGLKTKELLLGLIRNHGIDENSKRSKEYELVDIVAEKGRGLVILLHGPPGVGKTSTAQTIAVAAGKPLLTVGVADVGTSAKNVERNLEKIFDLATAWKSVLLIDEADVFLQSRTRGELGPTTERNALVSVFLRVLEYYQGILILTTNQISQFDVAVQSRINIALKYESLDADQTIQIFNNFYSQFEKKNMVEPREKEAIKKWASTLARKKFDGRQIRNIVTSAIGLAKAADPPRKLQLDDLQDICYIMESFKGDLSYQMMQYESKQRPSPHATRA</sequence>
<organism evidence="2 3">
    <name type="scientific">Microdochium bolleyi</name>
    <dbReference type="NCBI Taxonomy" id="196109"/>
    <lineage>
        <taxon>Eukaryota</taxon>
        <taxon>Fungi</taxon>
        <taxon>Dikarya</taxon>
        <taxon>Ascomycota</taxon>
        <taxon>Pezizomycotina</taxon>
        <taxon>Sordariomycetes</taxon>
        <taxon>Xylariomycetidae</taxon>
        <taxon>Xylariales</taxon>
        <taxon>Microdochiaceae</taxon>
        <taxon>Microdochium</taxon>
    </lineage>
</organism>
<dbReference type="AlphaFoldDB" id="A0A136J144"/>
<dbReference type="Proteomes" id="UP000070501">
    <property type="component" value="Unassembled WGS sequence"/>
</dbReference>
<dbReference type="STRING" id="196109.A0A136J144"/>
<evidence type="ECO:0000259" key="1">
    <source>
        <dbReference type="SMART" id="SM00382"/>
    </source>
</evidence>
<keyword evidence="3" id="KW-1185">Reference proteome</keyword>
<gene>
    <name evidence="2" type="ORF">Micbo1qcDRAFT_225735</name>
</gene>
<reference evidence="3" key="1">
    <citation type="submission" date="2016-02" db="EMBL/GenBank/DDBJ databases">
        <title>Draft genome sequence of Microdochium bolleyi, a fungal endophyte of beachgrass.</title>
        <authorList>
            <consortium name="DOE Joint Genome Institute"/>
            <person name="David A.S."/>
            <person name="May G."/>
            <person name="Haridas S."/>
            <person name="Lim J."/>
            <person name="Wang M."/>
            <person name="Labutti K."/>
            <person name="Lipzen A."/>
            <person name="Barry K."/>
            <person name="Grigoriev I.V."/>
        </authorList>
    </citation>
    <scope>NUCLEOTIDE SEQUENCE [LARGE SCALE GENOMIC DNA]</scope>
    <source>
        <strain evidence="3">J235TASD1</strain>
    </source>
</reference>
<dbReference type="GO" id="GO:0016887">
    <property type="term" value="F:ATP hydrolysis activity"/>
    <property type="evidence" value="ECO:0007669"/>
    <property type="project" value="InterPro"/>
</dbReference>
<feature type="domain" description="AAA+ ATPase" evidence="1">
    <location>
        <begin position="471"/>
        <end position="599"/>
    </location>
</feature>
<evidence type="ECO:0000313" key="3">
    <source>
        <dbReference type="Proteomes" id="UP000070501"/>
    </source>
</evidence>
<dbReference type="InterPro" id="IPR003593">
    <property type="entry name" value="AAA+_ATPase"/>
</dbReference>
<dbReference type="InterPro" id="IPR027417">
    <property type="entry name" value="P-loop_NTPase"/>
</dbReference>
<dbReference type="Gene3D" id="3.40.50.300">
    <property type="entry name" value="P-loop containing nucleotide triphosphate hydrolases"/>
    <property type="match status" value="1"/>
</dbReference>
<dbReference type="InterPro" id="IPR003959">
    <property type="entry name" value="ATPase_AAA_core"/>
</dbReference>
<dbReference type="PANTHER" id="PTHR46411:SF3">
    <property type="entry name" value="AAA+ ATPASE DOMAIN-CONTAINING PROTEIN"/>
    <property type="match status" value="1"/>
</dbReference>
<feature type="non-terminal residue" evidence="2">
    <location>
        <position position="1"/>
    </location>
</feature>
<dbReference type="GO" id="GO:0005524">
    <property type="term" value="F:ATP binding"/>
    <property type="evidence" value="ECO:0007669"/>
    <property type="project" value="InterPro"/>
</dbReference>
<dbReference type="CDD" id="cd19481">
    <property type="entry name" value="RecA-like_protease"/>
    <property type="match status" value="1"/>
</dbReference>
<dbReference type="PANTHER" id="PTHR46411">
    <property type="entry name" value="FAMILY ATPASE, PUTATIVE-RELATED"/>
    <property type="match status" value="1"/>
</dbReference>
<dbReference type="SUPFAM" id="SSF52540">
    <property type="entry name" value="P-loop containing nucleoside triphosphate hydrolases"/>
    <property type="match status" value="1"/>
</dbReference>
<name>A0A136J144_9PEZI</name>
<dbReference type="InParanoid" id="A0A136J144"/>
<dbReference type="InterPro" id="IPR054289">
    <property type="entry name" value="DUF7025"/>
</dbReference>
<dbReference type="OrthoDB" id="10042665at2759"/>
<dbReference type="SMART" id="SM00382">
    <property type="entry name" value="AAA"/>
    <property type="match status" value="1"/>
</dbReference>
<proteinExistence type="predicted"/>
<dbReference type="EMBL" id="KQ964251">
    <property type="protein sequence ID" value="KXJ90853.1"/>
    <property type="molecule type" value="Genomic_DNA"/>
</dbReference>
<dbReference type="Pfam" id="PF00004">
    <property type="entry name" value="AAA"/>
    <property type="match status" value="1"/>
</dbReference>
<accession>A0A136J144</accession>
<protein>
    <recommendedName>
        <fullName evidence="1">AAA+ ATPase domain-containing protein</fullName>
    </recommendedName>
</protein>
<evidence type="ECO:0000313" key="2">
    <source>
        <dbReference type="EMBL" id="KXJ90853.1"/>
    </source>
</evidence>
<dbReference type="Pfam" id="PF22942">
    <property type="entry name" value="DUF7025"/>
    <property type="match status" value="1"/>
</dbReference>